<name>R7RPK1_9CLOT</name>
<dbReference type="EMBL" id="CAVN010000085">
    <property type="protein sequence ID" value="CDF57248.1"/>
    <property type="molecule type" value="Genomic_DNA"/>
</dbReference>
<accession>R7RPK1</accession>
<dbReference type="eggNOG" id="ENOG502Z9AE">
    <property type="taxonomic scope" value="Bacteria"/>
</dbReference>
<protein>
    <submittedName>
        <fullName evidence="1">Uncharacterized protein</fullName>
    </submittedName>
</protein>
<dbReference type="AlphaFoldDB" id="R7RPK1"/>
<evidence type="ECO:0000313" key="1">
    <source>
        <dbReference type="EMBL" id="CDF57248.1"/>
    </source>
</evidence>
<dbReference type="OrthoDB" id="9783544at2"/>
<proteinExistence type="predicted"/>
<dbReference type="RefSeq" id="WP_018660235.1">
    <property type="nucleotide sequence ID" value="NZ_HF952018.1"/>
</dbReference>
<organism evidence="1 2">
    <name type="scientific">Thermobrachium celere DSM 8682</name>
    <dbReference type="NCBI Taxonomy" id="941824"/>
    <lineage>
        <taxon>Bacteria</taxon>
        <taxon>Bacillati</taxon>
        <taxon>Bacillota</taxon>
        <taxon>Clostridia</taxon>
        <taxon>Eubacteriales</taxon>
        <taxon>Clostridiaceae</taxon>
        <taxon>Thermobrachium</taxon>
    </lineage>
</organism>
<sequence>MNLACALDTYKKISIIGMSKNTGKTVVLNELINICNLNKKIVSLTSIGVDGEGKDIVYKTRKPKIYAYEGTLIATAEETLKSFTAKYEILDILPFSTSLGRIVIVRIIRDGFVLIAGPDSNKEIKDVSDMMLNIGAEVVLVDGALNRKTQGSPSITDACILSTGASLSRDMNITIKKTKHVVDMLSLKCVDELIKSRLGDFELNNVILIGEDVIDTGIKTSLGREDEILDKVDEYTKYIFIPGSLTSSFLNKLKGLKVDVIVKDGTKLFCQREDYESFIRTGNNIYVLDKINLICVTQNPVSPFGYYYDPKKFLNELKNALFPIEVFDVLYEGGGL</sequence>
<evidence type="ECO:0000313" key="2">
    <source>
        <dbReference type="Proteomes" id="UP000014923"/>
    </source>
</evidence>
<keyword evidence="2" id="KW-1185">Reference proteome</keyword>
<comment type="caution">
    <text evidence="1">The sequence shown here is derived from an EMBL/GenBank/DDBJ whole genome shotgun (WGS) entry which is preliminary data.</text>
</comment>
<gene>
    <name evidence="1" type="ORF">TCEL_00143</name>
</gene>
<reference evidence="1" key="1">
    <citation type="submission" date="2013-03" db="EMBL/GenBank/DDBJ databases">
        <title>Draft genome sequence of the hydrogen-ethanol-producing anaerobic alkalithermophilic Caloramator celere.</title>
        <authorList>
            <person name="Ciranna A."/>
            <person name="Larjo A."/>
            <person name="Kivisto A."/>
            <person name="Santala V."/>
            <person name="Roos C."/>
            <person name="Karp M."/>
        </authorList>
    </citation>
    <scope>NUCLEOTIDE SEQUENCE [LARGE SCALE GENOMIC DNA]</scope>
    <source>
        <strain evidence="1">DSM 8682</strain>
    </source>
</reference>
<dbReference type="HOGENOM" id="CLU_065107_0_0_9"/>
<dbReference type="Proteomes" id="UP000014923">
    <property type="component" value="Unassembled WGS sequence"/>
</dbReference>